<dbReference type="GO" id="GO:0080120">
    <property type="term" value="P:CAAX-box protein maturation"/>
    <property type="evidence" value="ECO:0007669"/>
    <property type="project" value="UniProtKB-ARBA"/>
</dbReference>
<accession>M0IIU5</accession>
<keyword evidence="4" id="KW-1185">Reference proteome</keyword>
<keyword evidence="1" id="KW-0472">Membrane</keyword>
<dbReference type="Pfam" id="PF02517">
    <property type="entry name" value="Rce1-like"/>
    <property type="match status" value="1"/>
</dbReference>
<reference evidence="3 4" key="1">
    <citation type="journal article" date="2014" name="PLoS Genet.">
        <title>Phylogenetically driven sequencing of extremely halophilic archaea reveals strategies for static and dynamic osmo-response.</title>
        <authorList>
            <person name="Becker E.A."/>
            <person name="Seitzer P.M."/>
            <person name="Tritt A."/>
            <person name="Larsen D."/>
            <person name="Krusor M."/>
            <person name="Yao A.I."/>
            <person name="Wu D."/>
            <person name="Madern D."/>
            <person name="Eisen J.A."/>
            <person name="Darling A.E."/>
            <person name="Facciotti M.T."/>
        </authorList>
    </citation>
    <scope>NUCLEOTIDE SEQUENCE [LARGE SCALE GENOMIC DNA]</scope>
    <source>
        <strain evidence="3 4">ATCC BAA-897</strain>
    </source>
</reference>
<sequence length="227" mass="23603">MTDLGAGLIGGILMSGAPIAVGVALGYGTITEVFASVAGGSTGLVIIAIIFGQISNVLYEEVLFRSVMIQNLAEGLSARLDRRQFGMIGTIGASSVVFGFSHVIFAGGGGTEGRSLQLIFSAALFGLAWSTAYVLTGHIALPVGIHLAYNLSNGFLFQVSSQLSAGTSFPALLRIGVTAGGFWNSNTLTILRFGVALLFTVGWVYLHDGTLRTGIDRRAPDDNGAEK</sequence>
<dbReference type="Proteomes" id="UP000011508">
    <property type="component" value="Unassembled WGS sequence"/>
</dbReference>
<dbReference type="EMBL" id="AOLM01000006">
    <property type="protein sequence ID" value="ELZ96680.1"/>
    <property type="molecule type" value="Genomic_DNA"/>
</dbReference>
<feature type="domain" description="CAAX prenyl protease 2/Lysostaphin resistance protein A-like" evidence="2">
    <location>
        <begin position="45"/>
        <end position="151"/>
    </location>
</feature>
<gene>
    <name evidence="3" type="ORF">C441_04039</name>
</gene>
<feature type="transmembrane region" description="Helical" evidence="1">
    <location>
        <begin position="6"/>
        <end position="26"/>
    </location>
</feature>
<evidence type="ECO:0000313" key="3">
    <source>
        <dbReference type="EMBL" id="ELZ96680.1"/>
    </source>
</evidence>
<feature type="transmembrane region" description="Helical" evidence="1">
    <location>
        <begin position="118"/>
        <end position="135"/>
    </location>
</feature>
<protein>
    <submittedName>
        <fullName evidence="3">Abortive infection protein</fullName>
    </submittedName>
</protein>
<dbReference type="PANTHER" id="PTHR39430">
    <property type="entry name" value="MEMBRANE-ASSOCIATED PROTEASE-RELATED"/>
    <property type="match status" value="1"/>
</dbReference>
<proteinExistence type="predicted"/>
<dbReference type="InterPro" id="IPR003675">
    <property type="entry name" value="Rce1/LyrA-like_dom"/>
</dbReference>
<name>M0IIU5_9EURY</name>
<evidence type="ECO:0000259" key="2">
    <source>
        <dbReference type="Pfam" id="PF02517"/>
    </source>
</evidence>
<comment type="caution">
    <text evidence="3">The sequence shown here is derived from an EMBL/GenBank/DDBJ whole genome shotgun (WGS) entry which is preliminary data.</text>
</comment>
<feature type="transmembrane region" description="Helical" evidence="1">
    <location>
        <begin position="33"/>
        <end position="54"/>
    </location>
</feature>
<evidence type="ECO:0000256" key="1">
    <source>
        <dbReference type="SAM" id="Phobius"/>
    </source>
</evidence>
<dbReference type="GO" id="GO:0004175">
    <property type="term" value="F:endopeptidase activity"/>
    <property type="evidence" value="ECO:0007669"/>
    <property type="project" value="UniProtKB-ARBA"/>
</dbReference>
<keyword evidence="1" id="KW-1133">Transmembrane helix</keyword>
<organism evidence="3 4">
    <name type="scientific">Haloferax sulfurifontis ATCC BAA-897</name>
    <dbReference type="NCBI Taxonomy" id="662480"/>
    <lineage>
        <taxon>Archaea</taxon>
        <taxon>Methanobacteriati</taxon>
        <taxon>Methanobacteriota</taxon>
        <taxon>Stenosarchaea group</taxon>
        <taxon>Halobacteria</taxon>
        <taxon>Halobacteriales</taxon>
        <taxon>Haloferacaceae</taxon>
        <taxon>Haloferax</taxon>
    </lineage>
</organism>
<evidence type="ECO:0000313" key="4">
    <source>
        <dbReference type="Proteomes" id="UP000011508"/>
    </source>
</evidence>
<feature type="transmembrane region" description="Helical" evidence="1">
    <location>
        <begin position="189"/>
        <end position="206"/>
    </location>
</feature>
<feature type="transmembrane region" description="Helical" evidence="1">
    <location>
        <begin position="85"/>
        <end position="106"/>
    </location>
</feature>
<dbReference type="AlphaFoldDB" id="M0IIU5"/>
<dbReference type="PANTHER" id="PTHR39430:SF1">
    <property type="entry name" value="PROTEASE"/>
    <property type="match status" value="1"/>
</dbReference>
<keyword evidence="1" id="KW-0812">Transmembrane</keyword>